<dbReference type="EMBL" id="QKUF01000001">
    <property type="protein sequence ID" value="PZW36303.1"/>
    <property type="molecule type" value="Genomic_DNA"/>
</dbReference>
<dbReference type="InterPro" id="IPR000719">
    <property type="entry name" value="Prot_kinase_dom"/>
</dbReference>
<dbReference type="FunFam" id="1.10.510.10:FF:000021">
    <property type="entry name" value="Serine/threonine protein kinase"/>
    <property type="match status" value="1"/>
</dbReference>
<dbReference type="InterPro" id="IPR017441">
    <property type="entry name" value="Protein_kinase_ATP_BS"/>
</dbReference>
<feature type="binding site" evidence="7">
    <location>
        <position position="46"/>
    </location>
    <ligand>
        <name>ATP</name>
        <dbReference type="ChEBI" id="CHEBI:30616"/>
    </ligand>
</feature>
<keyword evidence="8" id="KW-1133">Transmembrane helix</keyword>
<keyword evidence="2 10" id="KW-0723">Serine/threonine-protein kinase</keyword>
<keyword evidence="8" id="KW-0472">Membrane</keyword>
<sequence>MTAVRGEHLIGKEIGSCILERVLGCGGSSVVFLAQQRSPERKVAVKVFLPRANLEQQVLRNYYERFLHEAETASKLDHPNVLPIYAYGEQDGLPYIVMPYMSRGTLSEYVAQHGPLSLLDAQWYLEQIASALTHLHEQGWIHCDIKPANILIDEEEHAMLTDFGIAQKVQSLHPTEQGNFLMGTPDYISPEQAMGAVLDSRSDIYSLGVAFFFLLTGQLPFKASTTIAVALMHVHDRPPRLTSLRVDIPSEIDAVLQRALEKKPERRFATPLQFSEAFTEAVNLYYYREQREQKKRSKRLLQAVAPPAVPEDEQPTLDTGDQISLPARKRITPARVVSLLSLLLVVIIGGFAGALLYPRLFTVPEVKATPTPLPMYQPATGEALDLLTSCDSWPKSGSFFYDSRSRAYHVLNRTPQNVPVVSLCPLHSFRDFRLQVEMKQIKSPKNGRDNYGVIFRSDPGQSHYYLFEILGDGSGQYAFYRYEGKWNPPLALGAFPDFKPGLQQANTLTIEARNNTFIFALNGRSLGPPVVDPGHTAPAAGLIGFFVEANGVEVAFSKVMIESRGAGR</sequence>
<dbReference type="Gene3D" id="2.60.120.560">
    <property type="entry name" value="Exo-inulinase, domain 1"/>
    <property type="match status" value="1"/>
</dbReference>
<dbReference type="Proteomes" id="UP000248806">
    <property type="component" value="Unassembled WGS sequence"/>
</dbReference>
<evidence type="ECO:0000313" key="11">
    <source>
        <dbReference type="Proteomes" id="UP000248806"/>
    </source>
</evidence>
<dbReference type="Gene3D" id="3.30.200.20">
    <property type="entry name" value="Phosphorylase Kinase, domain 1"/>
    <property type="match status" value="1"/>
</dbReference>
<evidence type="ECO:0000256" key="6">
    <source>
        <dbReference type="ARBA" id="ARBA00022840"/>
    </source>
</evidence>
<keyword evidence="6 7" id="KW-0067">ATP-binding</keyword>
<dbReference type="PANTHER" id="PTHR43289">
    <property type="entry name" value="MITOGEN-ACTIVATED PROTEIN KINASE KINASE KINASE 20-RELATED"/>
    <property type="match status" value="1"/>
</dbReference>
<feature type="transmembrane region" description="Helical" evidence="8">
    <location>
        <begin position="336"/>
        <end position="357"/>
    </location>
</feature>
<feature type="domain" description="Protein kinase" evidence="9">
    <location>
        <begin position="17"/>
        <end position="279"/>
    </location>
</feature>
<dbReference type="PANTHER" id="PTHR43289:SF6">
    <property type="entry name" value="SERINE_THREONINE-PROTEIN KINASE NEKL-3"/>
    <property type="match status" value="1"/>
</dbReference>
<dbReference type="SMART" id="SM00220">
    <property type="entry name" value="S_TKc"/>
    <property type="match status" value="1"/>
</dbReference>
<reference evidence="10 11" key="1">
    <citation type="submission" date="2018-06" db="EMBL/GenBank/DDBJ databases">
        <title>Genomic Encyclopedia of Archaeal and Bacterial Type Strains, Phase II (KMG-II): from individual species to whole genera.</title>
        <authorList>
            <person name="Goeker M."/>
        </authorList>
    </citation>
    <scope>NUCLEOTIDE SEQUENCE [LARGE SCALE GENOMIC DNA]</scope>
    <source>
        <strain evidence="10 11">ATCC BAA-1881</strain>
    </source>
</reference>
<evidence type="ECO:0000259" key="9">
    <source>
        <dbReference type="PROSITE" id="PS50011"/>
    </source>
</evidence>
<dbReference type="PROSITE" id="PS50011">
    <property type="entry name" value="PROTEIN_KINASE_DOM"/>
    <property type="match status" value="1"/>
</dbReference>
<dbReference type="Pfam" id="PF00069">
    <property type="entry name" value="Pkinase"/>
    <property type="match status" value="1"/>
</dbReference>
<evidence type="ECO:0000256" key="2">
    <source>
        <dbReference type="ARBA" id="ARBA00022527"/>
    </source>
</evidence>
<keyword evidence="11" id="KW-1185">Reference proteome</keyword>
<protein>
    <recommendedName>
        <fullName evidence="1">non-specific serine/threonine protein kinase</fullName>
        <ecNumber evidence="1">2.7.11.1</ecNumber>
    </recommendedName>
</protein>
<dbReference type="AlphaFoldDB" id="A0A326UUL7"/>
<evidence type="ECO:0000256" key="1">
    <source>
        <dbReference type="ARBA" id="ARBA00012513"/>
    </source>
</evidence>
<dbReference type="PROSITE" id="PS00107">
    <property type="entry name" value="PROTEIN_KINASE_ATP"/>
    <property type="match status" value="1"/>
</dbReference>
<dbReference type="EC" id="2.7.11.1" evidence="1"/>
<dbReference type="GO" id="GO:0004674">
    <property type="term" value="F:protein serine/threonine kinase activity"/>
    <property type="evidence" value="ECO:0007669"/>
    <property type="project" value="UniProtKB-KW"/>
</dbReference>
<proteinExistence type="predicted"/>
<keyword evidence="8" id="KW-0812">Transmembrane</keyword>
<dbReference type="CDD" id="cd14014">
    <property type="entry name" value="STKc_PknB_like"/>
    <property type="match status" value="1"/>
</dbReference>
<gene>
    <name evidence="10" type="ORF">EI42_00477</name>
</gene>
<organism evidence="10 11">
    <name type="scientific">Thermosporothrix hazakensis</name>
    <dbReference type="NCBI Taxonomy" id="644383"/>
    <lineage>
        <taxon>Bacteria</taxon>
        <taxon>Bacillati</taxon>
        <taxon>Chloroflexota</taxon>
        <taxon>Ktedonobacteria</taxon>
        <taxon>Ktedonobacterales</taxon>
        <taxon>Thermosporotrichaceae</taxon>
        <taxon>Thermosporothrix</taxon>
    </lineage>
</organism>
<evidence type="ECO:0000256" key="4">
    <source>
        <dbReference type="ARBA" id="ARBA00022741"/>
    </source>
</evidence>
<evidence type="ECO:0000256" key="7">
    <source>
        <dbReference type="PROSITE-ProRule" id="PRU10141"/>
    </source>
</evidence>
<comment type="caution">
    <text evidence="10">The sequence shown here is derived from an EMBL/GenBank/DDBJ whole genome shotgun (WGS) entry which is preliminary data.</text>
</comment>
<dbReference type="GO" id="GO:0005524">
    <property type="term" value="F:ATP binding"/>
    <property type="evidence" value="ECO:0007669"/>
    <property type="project" value="UniProtKB-UniRule"/>
</dbReference>
<dbReference type="InterPro" id="IPR011009">
    <property type="entry name" value="Kinase-like_dom_sf"/>
</dbReference>
<accession>A0A326UUL7</accession>
<name>A0A326UUL7_THEHA</name>
<evidence type="ECO:0000256" key="8">
    <source>
        <dbReference type="SAM" id="Phobius"/>
    </source>
</evidence>
<dbReference type="Gene3D" id="1.10.510.10">
    <property type="entry name" value="Transferase(Phosphotransferase) domain 1"/>
    <property type="match status" value="1"/>
</dbReference>
<keyword evidence="4 7" id="KW-0547">Nucleotide-binding</keyword>
<evidence type="ECO:0000313" key="10">
    <source>
        <dbReference type="EMBL" id="PZW36303.1"/>
    </source>
</evidence>
<dbReference type="SUPFAM" id="SSF56112">
    <property type="entry name" value="Protein kinase-like (PK-like)"/>
    <property type="match status" value="1"/>
</dbReference>
<keyword evidence="3" id="KW-0808">Transferase</keyword>
<keyword evidence="5 10" id="KW-0418">Kinase</keyword>
<evidence type="ECO:0000256" key="3">
    <source>
        <dbReference type="ARBA" id="ARBA00022679"/>
    </source>
</evidence>
<evidence type="ECO:0000256" key="5">
    <source>
        <dbReference type="ARBA" id="ARBA00022777"/>
    </source>
</evidence>